<dbReference type="EMBL" id="OZ035842">
    <property type="protein sequence ID" value="CAL1595230.1"/>
    <property type="molecule type" value="Genomic_DNA"/>
</dbReference>
<proteinExistence type="predicted"/>
<sequence>MVPSWVHLSSLSRLPGAGSTEVGVAGAHALTSAALFMAEVLITTYRGSTVPSVRVFVAVSSCSRSPRTGAFTHRQTTAATRTCAPRLPQRLIHRVMGMSSVPRALYQRLLTLEDRRCRQNLQFVWKDSLLWLYI</sequence>
<accession>A0AAV2L4P5</accession>
<keyword evidence="2" id="KW-1185">Reference proteome</keyword>
<name>A0AAV2L4P5_KNICA</name>
<dbReference type="Proteomes" id="UP001497482">
    <property type="component" value="Chromosome 20"/>
</dbReference>
<organism evidence="1 2">
    <name type="scientific">Knipowitschia caucasica</name>
    <name type="common">Caucasian dwarf goby</name>
    <name type="synonym">Pomatoschistus caucasicus</name>
    <dbReference type="NCBI Taxonomy" id="637954"/>
    <lineage>
        <taxon>Eukaryota</taxon>
        <taxon>Metazoa</taxon>
        <taxon>Chordata</taxon>
        <taxon>Craniata</taxon>
        <taxon>Vertebrata</taxon>
        <taxon>Euteleostomi</taxon>
        <taxon>Actinopterygii</taxon>
        <taxon>Neopterygii</taxon>
        <taxon>Teleostei</taxon>
        <taxon>Neoteleostei</taxon>
        <taxon>Acanthomorphata</taxon>
        <taxon>Gobiaria</taxon>
        <taxon>Gobiiformes</taxon>
        <taxon>Gobioidei</taxon>
        <taxon>Gobiidae</taxon>
        <taxon>Gobiinae</taxon>
        <taxon>Knipowitschia</taxon>
    </lineage>
</organism>
<reference evidence="1 2" key="1">
    <citation type="submission" date="2024-04" db="EMBL/GenBank/DDBJ databases">
        <authorList>
            <person name="Waldvogel A.-M."/>
            <person name="Schoenle A."/>
        </authorList>
    </citation>
    <scope>NUCLEOTIDE SEQUENCE [LARGE SCALE GENOMIC DNA]</scope>
</reference>
<gene>
    <name evidence="1" type="ORF">KC01_LOCUS24066</name>
</gene>
<evidence type="ECO:0000313" key="1">
    <source>
        <dbReference type="EMBL" id="CAL1595230.1"/>
    </source>
</evidence>
<evidence type="ECO:0000313" key="2">
    <source>
        <dbReference type="Proteomes" id="UP001497482"/>
    </source>
</evidence>
<dbReference type="AlphaFoldDB" id="A0AAV2L4P5"/>
<protein>
    <submittedName>
        <fullName evidence="1">Uncharacterized protein</fullName>
    </submittedName>
</protein>